<gene>
    <name evidence="1" type="ORF">LAC1533_1125</name>
</gene>
<dbReference type="KEGG" id="laca:LAC1533_1125"/>
<dbReference type="AlphaFoldDB" id="A0A1K1KNS6"/>
<dbReference type="SUPFAM" id="SSF103084">
    <property type="entry name" value="Holliday junction resolvase RusA"/>
    <property type="match status" value="1"/>
</dbReference>
<evidence type="ECO:0000313" key="1">
    <source>
        <dbReference type="EMBL" id="SFV40545.1"/>
    </source>
</evidence>
<dbReference type="GO" id="GO:0006281">
    <property type="term" value="P:DNA repair"/>
    <property type="evidence" value="ECO:0007669"/>
    <property type="project" value="InterPro"/>
</dbReference>
<dbReference type="InterPro" id="IPR008822">
    <property type="entry name" value="Endonuclease_RusA-like"/>
</dbReference>
<dbReference type="RefSeq" id="WP_079579061.1">
    <property type="nucleotide sequence ID" value="NZ_LT630287.1"/>
</dbReference>
<dbReference type="GO" id="GO:0000287">
    <property type="term" value="F:magnesium ion binding"/>
    <property type="evidence" value="ECO:0007669"/>
    <property type="project" value="InterPro"/>
</dbReference>
<sequence length="134" mass="15694">MRLVFEIEPVAQERPRAVRMGRSLRMYDPKKTADFKKQLHLLALAKHVVPIQEALSVEIWFYRAVQKSISKKEHLRRTTGHVRPTVKPDVDNLCKATLDSFNGILWKDDSQIVDLNLHKYYSDNPRIEVELDEI</sequence>
<dbReference type="Pfam" id="PF05866">
    <property type="entry name" value="RusA"/>
    <property type="match status" value="1"/>
</dbReference>
<accession>A0A1K1KNS6</accession>
<dbReference type="InterPro" id="IPR036614">
    <property type="entry name" value="RusA-like_sf"/>
</dbReference>
<dbReference type="Gene3D" id="3.30.1330.70">
    <property type="entry name" value="Holliday junction resolvase RusA"/>
    <property type="match status" value="1"/>
</dbReference>
<reference evidence="2" key="1">
    <citation type="submission" date="2016-11" db="EMBL/GenBank/DDBJ databases">
        <authorList>
            <person name="Papadimitriou K."/>
        </authorList>
    </citation>
    <scope>NUCLEOTIDE SEQUENCE [LARGE SCALE GENOMIC DNA]</scope>
    <source>
        <strain evidence="2">ACA-DC 1533</strain>
    </source>
</reference>
<name>A0A1K1KNS6_9LACO</name>
<dbReference type="Proteomes" id="UP000190935">
    <property type="component" value="Chromosome I"/>
</dbReference>
<protein>
    <submittedName>
        <fullName evidence="1">Phage Holliday junction resolvase</fullName>
    </submittedName>
</protein>
<dbReference type="EMBL" id="LT630287">
    <property type="protein sequence ID" value="SFV40545.1"/>
    <property type="molecule type" value="Genomic_DNA"/>
</dbReference>
<organism evidence="1 2">
    <name type="scientific">Ligilactobacillus acidipiscis</name>
    <dbReference type="NCBI Taxonomy" id="89059"/>
    <lineage>
        <taxon>Bacteria</taxon>
        <taxon>Bacillati</taxon>
        <taxon>Bacillota</taxon>
        <taxon>Bacilli</taxon>
        <taxon>Lactobacillales</taxon>
        <taxon>Lactobacillaceae</taxon>
        <taxon>Ligilactobacillus</taxon>
    </lineage>
</organism>
<dbReference type="GeneID" id="95349225"/>
<dbReference type="GO" id="GO:0006310">
    <property type="term" value="P:DNA recombination"/>
    <property type="evidence" value="ECO:0007669"/>
    <property type="project" value="InterPro"/>
</dbReference>
<proteinExistence type="predicted"/>
<evidence type="ECO:0000313" key="2">
    <source>
        <dbReference type="Proteomes" id="UP000190935"/>
    </source>
</evidence>